<dbReference type="GO" id="GO:0008137">
    <property type="term" value="F:NADH dehydrogenase (ubiquinone) activity"/>
    <property type="evidence" value="ECO:0007669"/>
    <property type="project" value="UniProtKB-UniRule"/>
</dbReference>
<dbReference type="PANTHER" id="PTHR33269:SF17">
    <property type="entry name" value="NADH-UBIQUINONE OXIDOREDUCTASE CHAIN 6"/>
    <property type="match status" value="1"/>
</dbReference>
<accession>A0A096Y6S2</accession>
<dbReference type="Gene3D" id="1.20.120.1200">
    <property type="entry name" value="NADH-ubiquinone/plastoquinone oxidoreductase chain 6, subunit NuoJ"/>
    <property type="match status" value="1"/>
</dbReference>
<organism evidence="2">
    <name type="scientific">Gloeochaete wittrockiana</name>
    <dbReference type="NCBI Taxonomy" id="38269"/>
    <lineage>
        <taxon>Eukaryota</taxon>
        <taxon>Glaucocystophyceae</taxon>
        <taxon>Gloeochaetales</taxon>
        <taxon>Gloeochaetaceae</taxon>
        <taxon>Gloeochaete</taxon>
    </lineage>
</organism>
<feature type="transmembrane region" description="Helical" evidence="1">
    <location>
        <begin position="189"/>
        <end position="212"/>
    </location>
</feature>
<keyword evidence="1 2" id="KW-0496">Mitochondrion</keyword>
<dbReference type="GO" id="GO:0031966">
    <property type="term" value="C:mitochondrial membrane"/>
    <property type="evidence" value="ECO:0007669"/>
    <property type="project" value="UniProtKB-SubCell"/>
</dbReference>
<comment type="subcellular location">
    <subcellularLocation>
        <location evidence="1">Mitochondrion membrane</location>
        <topology evidence="1">Multi-pass membrane protein</topology>
    </subcellularLocation>
</comment>
<keyword evidence="1" id="KW-0520">NAD</keyword>
<dbReference type="InterPro" id="IPR001457">
    <property type="entry name" value="NADH_UbQ/plastoQ_OxRdtase_su6"/>
</dbReference>
<keyword evidence="1" id="KW-0812">Transmembrane</keyword>
<feature type="transmembrane region" description="Helical" evidence="1">
    <location>
        <begin position="106"/>
        <end position="125"/>
    </location>
</feature>
<comment type="function">
    <text evidence="1">Core subunit of the mitochondrial membrane respiratory chain NADH dehydrogenase (Complex I) which catalyzes electron transfer from NADH through the respiratory chain, using ubiquinone as an electron acceptor. Essential for the catalytic activity and assembly of complex I.</text>
</comment>
<comment type="catalytic activity">
    <reaction evidence="1">
        <text>a ubiquinone + NADH + 5 H(+)(in) = a ubiquinol + NAD(+) + 4 H(+)(out)</text>
        <dbReference type="Rhea" id="RHEA:29091"/>
        <dbReference type="Rhea" id="RHEA-COMP:9565"/>
        <dbReference type="Rhea" id="RHEA-COMP:9566"/>
        <dbReference type="ChEBI" id="CHEBI:15378"/>
        <dbReference type="ChEBI" id="CHEBI:16389"/>
        <dbReference type="ChEBI" id="CHEBI:17976"/>
        <dbReference type="ChEBI" id="CHEBI:57540"/>
        <dbReference type="ChEBI" id="CHEBI:57945"/>
        <dbReference type="EC" id="7.1.1.2"/>
    </reaction>
</comment>
<keyword evidence="1" id="KW-0679">Respiratory chain</keyword>
<keyword evidence="1" id="KW-0813">Transport</keyword>
<protein>
    <recommendedName>
        <fullName evidence="1">NADH-ubiquinone oxidoreductase chain 6</fullName>
        <ecNumber evidence="1">7.1.1.2</ecNumber>
    </recommendedName>
</protein>
<dbReference type="EC" id="7.1.1.2" evidence="1"/>
<feature type="transmembrane region" description="Helical" evidence="1">
    <location>
        <begin position="17"/>
        <end position="37"/>
    </location>
</feature>
<reference evidence="2" key="1">
    <citation type="journal article" date="2014" name="Genome Biol. Evol.">
        <title>The mitochondrial genomes of the glaucophytes Gloeochaete wittrockiana and Cyanoptyche gloeocystis: multilocus phylogenetics suggests a monophyletic archaeplastida.</title>
        <authorList>
            <person name="Jackson C."/>
            <person name="Reyes-Prieto A."/>
        </authorList>
    </citation>
    <scope>NUCLEOTIDE SEQUENCE</scope>
    <source>
        <strain evidence="2">SAG 46.84</strain>
    </source>
</reference>
<feature type="transmembrane region" description="Helical" evidence="1">
    <location>
        <begin position="68"/>
        <end position="94"/>
    </location>
</feature>
<keyword evidence="1" id="KW-1133">Transmembrane helix</keyword>
<dbReference type="PANTHER" id="PTHR33269">
    <property type="entry name" value="NADH-UBIQUINONE OXIDOREDUCTASE CHAIN 6"/>
    <property type="match status" value="1"/>
</dbReference>
<geneLocation type="mitochondrion" evidence="2"/>
<keyword evidence="1" id="KW-0472">Membrane</keyword>
<dbReference type="EMBL" id="KJ867410">
    <property type="protein sequence ID" value="AIM52028.1"/>
    <property type="molecule type" value="Genomic_DNA"/>
</dbReference>
<evidence type="ECO:0000313" key="2">
    <source>
        <dbReference type="EMBL" id="AIM52028.1"/>
    </source>
</evidence>
<proteinExistence type="inferred from homology"/>
<gene>
    <name evidence="2" type="primary">nad6</name>
</gene>
<name>A0A096Y6S2_9EUKA</name>
<sequence>MHNLNLDFISSLLLTQYFFFFLFSSLAILTSIIAIAAKNPIHSVFFLILVFFNSAGLLILLGSEFLAMLFLIVYVGAIAVLFLFVVMMLNINYISFKKQTLASQNFVLPAGILIILLFLVELFSLTEQGVLVNVISIFGQNSIFNVEDFWHIAQNFFSKNLDYIALDSKHLGSELFTNAHQFGIIYTGYIYYFLISSVILLVAMIGAIMLTLHRRVGVRKQNIYKQISRDFEKAIKVL</sequence>
<dbReference type="Pfam" id="PF00499">
    <property type="entry name" value="Oxidored_q3"/>
    <property type="match status" value="1"/>
</dbReference>
<reference evidence="2" key="2">
    <citation type="submission" date="2014-05" db="EMBL/GenBank/DDBJ databases">
        <authorList>
            <person name="Jackson C.J."/>
            <person name="Reyes-Prieto A."/>
        </authorList>
    </citation>
    <scope>NUCLEOTIDE SEQUENCE</scope>
    <source>
        <strain evidence="2">SAG 46.84</strain>
    </source>
</reference>
<keyword evidence="1" id="KW-1278">Translocase</keyword>
<dbReference type="GeneID" id="20832901"/>
<keyword evidence="1" id="KW-0830">Ubiquinone</keyword>
<feature type="transmembrane region" description="Helical" evidence="1">
    <location>
        <begin position="44"/>
        <end position="62"/>
    </location>
</feature>
<evidence type="ECO:0000256" key="1">
    <source>
        <dbReference type="RuleBase" id="RU004430"/>
    </source>
</evidence>
<dbReference type="RefSeq" id="YP_009092442.1">
    <property type="nucleotide sequence ID" value="NC_025293.1"/>
</dbReference>
<comment type="similarity">
    <text evidence="1">Belongs to the complex I subunit 6 family.</text>
</comment>
<dbReference type="AlphaFoldDB" id="A0A096Y6S2"/>
<keyword evidence="1" id="KW-0249">Electron transport</keyword>
<dbReference type="InterPro" id="IPR042106">
    <property type="entry name" value="Nuo/plastoQ_OxRdtase_6_NuoJ"/>
</dbReference>